<evidence type="ECO:0000256" key="3">
    <source>
        <dbReference type="ARBA" id="ARBA00022691"/>
    </source>
</evidence>
<dbReference type="InterPro" id="IPR013483">
    <property type="entry name" value="MoaA"/>
</dbReference>
<evidence type="ECO:0000256" key="4">
    <source>
        <dbReference type="ARBA" id="ARBA00022723"/>
    </source>
</evidence>
<comment type="function">
    <text evidence="10">Catalyzes the cyclization of GTP to (8S)-3',8-cyclo-7,8-dihydroguanosine 5'-triphosphate.</text>
</comment>
<feature type="binding site" evidence="10">
    <location>
        <position position="29"/>
    </location>
    <ligand>
        <name>[4Fe-4S] cluster</name>
        <dbReference type="ChEBI" id="CHEBI:49883"/>
        <label>1</label>
        <note>4Fe-4S-S-AdoMet</note>
    </ligand>
</feature>
<dbReference type="PANTHER" id="PTHR22960:SF0">
    <property type="entry name" value="MOLYBDENUM COFACTOR BIOSYNTHESIS PROTEIN 1"/>
    <property type="match status" value="1"/>
</dbReference>
<organism evidence="12 13">
    <name type="scientific">Geomonas subterranea</name>
    <dbReference type="NCBI Taxonomy" id="2847989"/>
    <lineage>
        <taxon>Bacteria</taxon>
        <taxon>Pseudomonadati</taxon>
        <taxon>Thermodesulfobacteriota</taxon>
        <taxon>Desulfuromonadia</taxon>
        <taxon>Geobacterales</taxon>
        <taxon>Geobacteraceae</taxon>
        <taxon>Geomonas</taxon>
    </lineage>
</organism>
<dbReference type="InterPro" id="IPR006638">
    <property type="entry name" value="Elp3/MiaA/NifB-like_rSAM"/>
</dbReference>
<dbReference type="Pfam" id="PF06463">
    <property type="entry name" value="Mob_synth_C"/>
    <property type="match status" value="1"/>
</dbReference>
<keyword evidence="7 10" id="KW-0501">Molybdenum cofactor biosynthesis</keyword>
<keyword evidence="8 10" id="KW-0456">Lyase</keyword>
<keyword evidence="2 10" id="KW-0004">4Fe-4S</keyword>
<feature type="domain" description="Radical SAM core" evidence="11">
    <location>
        <begin position="6"/>
        <end position="231"/>
    </location>
</feature>
<comment type="subunit">
    <text evidence="10">Monomer and homodimer.</text>
</comment>
<dbReference type="NCBIfam" id="TIGR02666">
    <property type="entry name" value="moaA"/>
    <property type="match status" value="1"/>
</dbReference>
<dbReference type="SMART" id="SM00729">
    <property type="entry name" value="Elp3"/>
    <property type="match status" value="1"/>
</dbReference>
<feature type="binding site" evidence="10">
    <location>
        <position position="157"/>
    </location>
    <ligand>
        <name>GTP</name>
        <dbReference type="ChEBI" id="CHEBI:37565"/>
    </ligand>
</feature>
<proteinExistence type="inferred from homology"/>
<sequence length="326" mass="35460">MALIDTYGRRINYLRLSVTDRCNMRCCYCMPAQGVAKLEHKEMLSYEELYRVSAACVAQGIEKIRVTGGEPLVRKGLVDFLGRLSALPGLKELVLTTNGLLLEELAQPLKDAGVARLNISLDSLQPETFARITRGADLHRVLAGIEAATKAGFGPLKINMVVMRGVNDHEILDFAALTLEKPYTVRFIEYMPTLKDEGWGAQSMPGSEILAAIAERYPLLPLVSSEMAGPARNYKIQGAAGAIGIITPVSGHFCESCNRIRITATGRVRGCLFSDQGTDLKPLLASNDPEALRQTLKSIVTQKPGRHHIAEEGADQAVVNMSRIGG</sequence>
<dbReference type="Pfam" id="PF04055">
    <property type="entry name" value="Radical_SAM"/>
    <property type="match status" value="1"/>
</dbReference>
<dbReference type="CDD" id="cd01335">
    <property type="entry name" value="Radical_SAM"/>
    <property type="match status" value="1"/>
</dbReference>
<comment type="cofactor">
    <cofactor evidence="10">
        <name>[4Fe-4S] cluster</name>
        <dbReference type="ChEBI" id="CHEBI:49883"/>
    </cofactor>
    <text evidence="10">Binds 2 [4Fe-4S] clusters. Binds 1 [4Fe-4S] cluster coordinated with 3 cysteines and an exchangeable S-adenosyl-L-methionine and 1 [4Fe-4S] cluster coordinated with 3 cysteines and the GTP-derived substrate.</text>
</comment>
<keyword evidence="3 10" id="KW-0949">S-adenosyl-L-methionine</keyword>
<evidence type="ECO:0000256" key="7">
    <source>
        <dbReference type="ARBA" id="ARBA00023150"/>
    </source>
</evidence>
<dbReference type="Proteomes" id="UP000683559">
    <property type="component" value="Chromosome"/>
</dbReference>
<evidence type="ECO:0000256" key="8">
    <source>
        <dbReference type="ARBA" id="ARBA00023239"/>
    </source>
</evidence>
<dbReference type="SFLD" id="SFLDG01383">
    <property type="entry name" value="cyclic_pyranopterin_phosphate"/>
    <property type="match status" value="1"/>
</dbReference>
<keyword evidence="5 10" id="KW-0408">Iron</keyword>
<dbReference type="InterPro" id="IPR050105">
    <property type="entry name" value="MoCo_biosynth_MoaA/MoaC"/>
</dbReference>
<keyword evidence="10" id="KW-0342">GTP-binding</keyword>
<evidence type="ECO:0000256" key="1">
    <source>
        <dbReference type="ARBA" id="ARBA00012167"/>
    </source>
</evidence>
<dbReference type="InterPro" id="IPR007197">
    <property type="entry name" value="rSAM"/>
</dbReference>
<evidence type="ECO:0000256" key="5">
    <source>
        <dbReference type="ARBA" id="ARBA00023004"/>
    </source>
</evidence>
<dbReference type="InterPro" id="IPR000385">
    <property type="entry name" value="MoaA_NifB_PqqE_Fe-S-bd_CS"/>
</dbReference>
<comment type="pathway">
    <text evidence="10">Cofactor biosynthesis; molybdopterin biosynthesis.</text>
</comment>
<dbReference type="RefSeq" id="WP_217287770.1">
    <property type="nucleotide sequence ID" value="NZ_CP077683.1"/>
</dbReference>
<feature type="binding site" evidence="10">
    <location>
        <position position="15"/>
    </location>
    <ligand>
        <name>GTP</name>
        <dbReference type="ChEBI" id="CHEBI:37565"/>
    </ligand>
</feature>
<keyword evidence="10" id="KW-0547">Nucleotide-binding</keyword>
<feature type="binding site" evidence="10">
    <location>
        <position position="22"/>
    </location>
    <ligand>
        <name>[4Fe-4S] cluster</name>
        <dbReference type="ChEBI" id="CHEBI:49883"/>
        <label>1</label>
        <note>4Fe-4S-S-AdoMet</note>
    </ligand>
</feature>
<evidence type="ECO:0000313" key="12">
    <source>
        <dbReference type="EMBL" id="QXE91182.1"/>
    </source>
</evidence>
<evidence type="ECO:0000259" key="11">
    <source>
        <dbReference type="PROSITE" id="PS51918"/>
    </source>
</evidence>
<evidence type="ECO:0000313" key="13">
    <source>
        <dbReference type="Proteomes" id="UP000683559"/>
    </source>
</evidence>
<dbReference type="EC" id="4.1.99.22" evidence="1 10"/>
<feature type="binding site" evidence="10">
    <location>
        <position position="65"/>
    </location>
    <ligand>
        <name>GTP</name>
        <dbReference type="ChEBI" id="CHEBI:37565"/>
    </ligand>
</feature>
<feature type="binding site" evidence="10">
    <location>
        <position position="191"/>
    </location>
    <ligand>
        <name>S-adenosyl-L-methionine</name>
        <dbReference type="ChEBI" id="CHEBI:59789"/>
    </ligand>
</feature>
<evidence type="ECO:0000256" key="9">
    <source>
        <dbReference type="ARBA" id="ARBA00048697"/>
    </source>
</evidence>
<protein>
    <recommendedName>
        <fullName evidence="1 10">GTP 3',8-cyclase</fullName>
        <ecNumber evidence="1 10">4.1.99.22</ecNumber>
    </recommendedName>
    <alternativeName>
        <fullName evidence="10">Molybdenum cofactor biosynthesis protein A</fullName>
    </alternativeName>
</protein>
<dbReference type="SFLD" id="SFLDS00029">
    <property type="entry name" value="Radical_SAM"/>
    <property type="match status" value="1"/>
</dbReference>
<feature type="binding site" evidence="10">
    <location>
        <position position="28"/>
    </location>
    <ligand>
        <name>S-adenosyl-L-methionine</name>
        <dbReference type="ChEBI" id="CHEBI:59789"/>
    </ligand>
</feature>
<dbReference type="GO" id="GO:0061798">
    <property type="term" value="F:GTP 3',8'-cyclase activity"/>
    <property type="evidence" value="ECO:0007669"/>
    <property type="project" value="UniProtKB-EC"/>
</dbReference>
<reference evidence="12 13" key="1">
    <citation type="submission" date="2021-06" db="EMBL/GenBank/DDBJ databases">
        <title>Gemonas diversity in paddy soil.</title>
        <authorList>
            <person name="Liu G."/>
        </authorList>
    </citation>
    <scope>NUCLEOTIDE SEQUENCE [LARGE SCALE GENOMIC DNA]</scope>
    <source>
        <strain evidence="12 13">RG2</strain>
    </source>
</reference>
<dbReference type="SFLD" id="SFLDG01067">
    <property type="entry name" value="SPASM/twitch_domain_containing"/>
    <property type="match status" value="1"/>
</dbReference>
<gene>
    <name evidence="10 12" type="primary">moaA</name>
    <name evidence="12" type="ORF">KP001_01180</name>
</gene>
<dbReference type="SFLD" id="SFLDG01386">
    <property type="entry name" value="main_SPASM_domain-containing"/>
    <property type="match status" value="1"/>
</dbReference>
<dbReference type="InterPro" id="IPR010505">
    <property type="entry name" value="MoaA_twitch"/>
</dbReference>
<keyword evidence="13" id="KW-1185">Reference proteome</keyword>
<dbReference type="PROSITE" id="PS51918">
    <property type="entry name" value="RADICAL_SAM"/>
    <property type="match status" value="1"/>
</dbReference>
<dbReference type="PANTHER" id="PTHR22960">
    <property type="entry name" value="MOLYBDOPTERIN COFACTOR SYNTHESIS PROTEIN A"/>
    <property type="match status" value="1"/>
</dbReference>
<feature type="binding site" evidence="10">
    <location>
        <position position="257"/>
    </location>
    <ligand>
        <name>[4Fe-4S] cluster</name>
        <dbReference type="ChEBI" id="CHEBI:49883"/>
        <label>2</label>
        <note>4Fe-4S-substrate</note>
    </ligand>
</feature>
<feature type="binding site" evidence="10">
    <location>
        <position position="271"/>
    </location>
    <ligand>
        <name>[4Fe-4S] cluster</name>
        <dbReference type="ChEBI" id="CHEBI:49883"/>
        <label>2</label>
        <note>4Fe-4S-substrate</note>
    </ligand>
</feature>
<feature type="binding site" evidence="10">
    <location>
        <position position="120"/>
    </location>
    <ligand>
        <name>S-adenosyl-L-methionine</name>
        <dbReference type="ChEBI" id="CHEBI:59789"/>
    </ligand>
</feature>
<feature type="binding site" evidence="10">
    <location>
        <begin position="259"/>
        <end position="261"/>
    </location>
    <ligand>
        <name>GTP</name>
        <dbReference type="ChEBI" id="CHEBI:37565"/>
    </ligand>
</feature>
<keyword evidence="4 10" id="KW-0479">Metal-binding</keyword>
<comment type="catalytic activity">
    <reaction evidence="9 10">
        <text>GTP + AH2 + S-adenosyl-L-methionine = (8S)-3',8-cyclo-7,8-dihydroguanosine 5'-triphosphate + 5'-deoxyadenosine + L-methionine + A + H(+)</text>
        <dbReference type="Rhea" id="RHEA:49576"/>
        <dbReference type="ChEBI" id="CHEBI:13193"/>
        <dbReference type="ChEBI" id="CHEBI:15378"/>
        <dbReference type="ChEBI" id="CHEBI:17319"/>
        <dbReference type="ChEBI" id="CHEBI:17499"/>
        <dbReference type="ChEBI" id="CHEBI:37565"/>
        <dbReference type="ChEBI" id="CHEBI:57844"/>
        <dbReference type="ChEBI" id="CHEBI:59789"/>
        <dbReference type="ChEBI" id="CHEBI:131766"/>
        <dbReference type="EC" id="4.1.99.22"/>
    </reaction>
</comment>
<feature type="binding site" evidence="10">
    <location>
        <position position="26"/>
    </location>
    <ligand>
        <name>[4Fe-4S] cluster</name>
        <dbReference type="ChEBI" id="CHEBI:49883"/>
        <label>1</label>
        <note>4Fe-4S-S-AdoMet</note>
    </ligand>
</feature>
<feature type="binding site" evidence="10">
    <location>
        <position position="69"/>
    </location>
    <ligand>
        <name>S-adenosyl-L-methionine</name>
        <dbReference type="ChEBI" id="CHEBI:59789"/>
    </ligand>
</feature>
<evidence type="ECO:0000256" key="10">
    <source>
        <dbReference type="HAMAP-Rule" id="MF_01225"/>
    </source>
</evidence>
<comment type="similarity">
    <text evidence="10">Belongs to the radical SAM superfamily. MoaA family.</text>
</comment>
<feature type="binding site" evidence="10">
    <location>
        <position position="96"/>
    </location>
    <ligand>
        <name>GTP</name>
        <dbReference type="ChEBI" id="CHEBI:37565"/>
    </ligand>
</feature>
<feature type="binding site" evidence="10">
    <location>
        <position position="254"/>
    </location>
    <ligand>
        <name>[4Fe-4S] cluster</name>
        <dbReference type="ChEBI" id="CHEBI:49883"/>
        <label>2</label>
        <note>4Fe-4S-substrate</note>
    </ligand>
</feature>
<dbReference type="PROSITE" id="PS01305">
    <property type="entry name" value="MOAA_NIFB_PQQE"/>
    <property type="match status" value="1"/>
</dbReference>
<keyword evidence="6 10" id="KW-0411">Iron-sulfur</keyword>
<dbReference type="HAMAP" id="MF_01225_B">
    <property type="entry name" value="MoaA_B"/>
    <property type="match status" value="1"/>
</dbReference>
<evidence type="ECO:0000256" key="2">
    <source>
        <dbReference type="ARBA" id="ARBA00022485"/>
    </source>
</evidence>
<dbReference type="InterPro" id="IPR040064">
    <property type="entry name" value="MoaA-like"/>
</dbReference>
<accession>A0ABX8LK30</accession>
<dbReference type="CDD" id="cd21117">
    <property type="entry name" value="Twitch_MoaA"/>
    <property type="match status" value="1"/>
</dbReference>
<evidence type="ECO:0000256" key="6">
    <source>
        <dbReference type="ARBA" id="ARBA00023014"/>
    </source>
</evidence>
<name>A0ABX8LK30_9BACT</name>
<dbReference type="EMBL" id="CP077683">
    <property type="protein sequence ID" value="QXE91182.1"/>
    <property type="molecule type" value="Genomic_DNA"/>
</dbReference>